<dbReference type="AlphaFoldDB" id="A0AA41WSV4"/>
<keyword evidence="2" id="KW-1185">Reference proteome</keyword>
<dbReference type="EMBL" id="JAMYWC010000005">
    <property type="protein sequence ID" value="MCP1174356.1"/>
    <property type="molecule type" value="Genomic_DNA"/>
</dbReference>
<proteinExistence type="predicted"/>
<dbReference type="Proteomes" id="UP001162793">
    <property type="component" value="Unassembled WGS sequence"/>
</dbReference>
<organism evidence="1 2">
    <name type="scientific">Ralstonia chuxiongensis</name>
    <dbReference type="NCBI Taxonomy" id="2957504"/>
    <lineage>
        <taxon>Bacteria</taxon>
        <taxon>Pseudomonadati</taxon>
        <taxon>Pseudomonadota</taxon>
        <taxon>Betaproteobacteria</taxon>
        <taxon>Burkholderiales</taxon>
        <taxon>Burkholderiaceae</taxon>
        <taxon>Ralstonia</taxon>
    </lineage>
</organism>
<comment type="caution">
    <text evidence="1">The sequence shown here is derived from an EMBL/GenBank/DDBJ whole genome shotgun (WGS) entry which is preliminary data.</text>
</comment>
<sequence length="257" mass="28507">MDDLNDDIARWKWNVTHTVEFKVETTWSRVNNLARLYFQIAEAAFLDLKNEEQNPIPVPGFDEDPADHHRQEKRVIAAAIKATVFSAMACEAGIYDLAAIQLGDKYATKVLDRLDVIGKWLVVPRLICGKSLDPDGPAINGLRSLVPARNKLVHPKSLPGFTDPSDEKQLQAVIDEGNEQMSQIISAAAPAVQAVILLSLELNRVMGTPTGALPFFERDVYSIDERPVGCPMNDLILQCRQIDAKAARKDVQKKHGT</sequence>
<gene>
    <name evidence="1" type="ORF">NKG59_18490</name>
</gene>
<evidence type="ECO:0000313" key="2">
    <source>
        <dbReference type="Proteomes" id="UP001162793"/>
    </source>
</evidence>
<name>A0AA41WSV4_9RALS</name>
<reference evidence="2" key="1">
    <citation type="journal article" date="2023" name="Front. Microbiol.">
        <title>Ralstonia chuxiongensis sp. nov., Ralstonia mojiangensis sp. nov., and Ralstonia soli sp. nov., isolated from tobacco fields, are three novel species in the family Burkholderiaceae.</title>
        <authorList>
            <person name="Lu C.H."/>
            <person name="Zhang Y.Y."/>
            <person name="Jiang N."/>
            <person name="Chen W."/>
            <person name="Shao X."/>
            <person name="Zhao Z.M."/>
            <person name="Lu W.L."/>
            <person name="Hu X."/>
            <person name="Xi Y.X."/>
            <person name="Zou S.Y."/>
            <person name="Wei Q.J."/>
            <person name="Lin Z.L."/>
            <person name="Gong L."/>
            <person name="Gai X.T."/>
            <person name="Zhang L.Q."/>
            <person name="Li J.Y."/>
            <person name="Jin Y."/>
            <person name="Xia Z.Y."/>
        </authorList>
    </citation>
    <scope>NUCLEOTIDE SEQUENCE [LARGE SCALE GENOMIC DNA]</scope>
    <source>
        <strain evidence="2">21YRMH01-3</strain>
    </source>
</reference>
<dbReference type="RefSeq" id="WP_253539809.1">
    <property type="nucleotide sequence ID" value="NZ_JAMYWC010000005.1"/>
</dbReference>
<accession>A0AA41WSV4</accession>
<protein>
    <submittedName>
        <fullName evidence="1">Uncharacterized protein</fullName>
    </submittedName>
</protein>
<evidence type="ECO:0000313" key="1">
    <source>
        <dbReference type="EMBL" id="MCP1174356.1"/>
    </source>
</evidence>